<keyword evidence="2" id="KW-0732">Signal</keyword>
<dbReference type="AlphaFoldDB" id="A0A9P7ZWT9"/>
<feature type="chain" id="PRO_5040489688" evidence="2">
    <location>
        <begin position="29"/>
        <end position="298"/>
    </location>
</feature>
<accession>A0A9P7ZWT9</accession>
<gene>
    <name evidence="3" type="ORF">KVV02_001832</name>
</gene>
<feature type="signal peptide" evidence="2">
    <location>
        <begin position="1"/>
        <end position="28"/>
    </location>
</feature>
<evidence type="ECO:0000313" key="3">
    <source>
        <dbReference type="EMBL" id="KAG9319534.1"/>
    </source>
</evidence>
<comment type="caution">
    <text evidence="3">The sequence shown here is derived from an EMBL/GenBank/DDBJ whole genome shotgun (WGS) entry which is preliminary data.</text>
</comment>
<evidence type="ECO:0000256" key="1">
    <source>
        <dbReference type="SAM" id="MobiDB-lite"/>
    </source>
</evidence>
<evidence type="ECO:0000313" key="4">
    <source>
        <dbReference type="Proteomes" id="UP000717515"/>
    </source>
</evidence>
<sequence>MRVLWFKFTSVVVIAVTLALSHLNSAVATNVDNNIDYVQQHHYHYVERGLENPQDQQDDGTVATTAKDPQHPKMHAVDKIPPNLCAPLVDRLASTLDIAIKTSLALILPVAVPGSPLIGGLEGLAKGIAKQANDTGAMAALIVTAVNITVAIIKEYQDFLATVDHFPSVVFETVYGLFQAVTAMASAVQSCTGATTNCKFVSPIFGYIILASLPAIKKDMPVEMEELLNIFAGAAQGLINNTEGALQTIVDQVNQLAPLKDGLNFQYQVAFDVTEKIATELPFGDLPTDMIRMDISKV</sequence>
<dbReference type="Proteomes" id="UP000717515">
    <property type="component" value="Unassembled WGS sequence"/>
</dbReference>
<evidence type="ECO:0000256" key="2">
    <source>
        <dbReference type="SAM" id="SignalP"/>
    </source>
</evidence>
<feature type="region of interest" description="Disordered" evidence="1">
    <location>
        <begin position="52"/>
        <end position="74"/>
    </location>
</feature>
<proteinExistence type="predicted"/>
<protein>
    <submittedName>
        <fullName evidence="3">Uncharacterized protein</fullName>
    </submittedName>
</protein>
<name>A0A9P7ZWT9_MORAP</name>
<dbReference type="EMBL" id="JAIFTL010000427">
    <property type="protein sequence ID" value="KAG9319534.1"/>
    <property type="molecule type" value="Genomic_DNA"/>
</dbReference>
<organism evidence="3 4">
    <name type="scientific">Mortierella alpina</name>
    <name type="common">Oleaginous fungus</name>
    <name type="synonym">Mortierella renispora</name>
    <dbReference type="NCBI Taxonomy" id="64518"/>
    <lineage>
        <taxon>Eukaryota</taxon>
        <taxon>Fungi</taxon>
        <taxon>Fungi incertae sedis</taxon>
        <taxon>Mucoromycota</taxon>
        <taxon>Mortierellomycotina</taxon>
        <taxon>Mortierellomycetes</taxon>
        <taxon>Mortierellales</taxon>
        <taxon>Mortierellaceae</taxon>
        <taxon>Mortierella</taxon>
    </lineage>
</organism>
<reference evidence="3" key="1">
    <citation type="submission" date="2021-07" db="EMBL/GenBank/DDBJ databases">
        <title>Draft genome of Mortierella alpina, strain LL118, isolated from an aspen leaf litter sample.</title>
        <authorList>
            <person name="Yang S."/>
            <person name="Vinatzer B.A."/>
        </authorList>
    </citation>
    <scope>NUCLEOTIDE SEQUENCE</scope>
    <source>
        <strain evidence="3">LL118</strain>
    </source>
</reference>